<accession>E2B049</accession>
<proteinExistence type="predicted"/>
<feature type="region of interest" description="Disordered" evidence="1">
    <location>
        <begin position="53"/>
        <end position="113"/>
    </location>
</feature>
<evidence type="ECO:0000313" key="2">
    <source>
        <dbReference type="EMBL" id="EFN60934.1"/>
    </source>
</evidence>
<dbReference type="AlphaFoldDB" id="E2B049"/>
<dbReference type="InParanoid" id="E2B049"/>
<keyword evidence="3" id="KW-1185">Reference proteome</keyword>
<reference evidence="2 3" key="1">
    <citation type="journal article" date="2010" name="Science">
        <title>Genomic comparison of the ants Camponotus floridanus and Harpegnathos saltator.</title>
        <authorList>
            <person name="Bonasio R."/>
            <person name="Zhang G."/>
            <person name="Ye C."/>
            <person name="Mutti N.S."/>
            <person name="Fang X."/>
            <person name="Qin N."/>
            <person name="Donahue G."/>
            <person name="Yang P."/>
            <person name="Li Q."/>
            <person name="Li C."/>
            <person name="Zhang P."/>
            <person name="Huang Z."/>
            <person name="Berger S.L."/>
            <person name="Reinberg D."/>
            <person name="Wang J."/>
            <person name="Liebig J."/>
        </authorList>
    </citation>
    <scope>NUCLEOTIDE SEQUENCE [LARGE SCALE GENOMIC DNA]</scope>
    <source>
        <strain evidence="3">C129</strain>
    </source>
</reference>
<name>E2B049_CAMFO</name>
<organism evidence="3">
    <name type="scientific">Camponotus floridanus</name>
    <name type="common">Florida carpenter ant</name>
    <dbReference type="NCBI Taxonomy" id="104421"/>
    <lineage>
        <taxon>Eukaryota</taxon>
        <taxon>Metazoa</taxon>
        <taxon>Ecdysozoa</taxon>
        <taxon>Arthropoda</taxon>
        <taxon>Hexapoda</taxon>
        <taxon>Insecta</taxon>
        <taxon>Pterygota</taxon>
        <taxon>Neoptera</taxon>
        <taxon>Endopterygota</taxon>
        <taxon>Hymenoptera</taxon>
        <taxon>Apocrita</taxon>
        <taxon>Aculeata</taxon>
        <taxon>Formicoidea</taxon>
        <taxon>Formicidae</taxon>
        <taxon>Formicinae</taxon>
        <taxon>Camponotus</taxon>
    </lineage>
</organism>
<dbReference type="OMA" id="FRESRAN"/>
<evidence type="ECO:0000256" key="1">
    <source>
        <dbReference type="SAM" id="MobiDB-lite"/>
    </source>
</evidence>
<gene>
    <name evidence="2" type="ORF">EAG_02640</name>
</gene>
<feature type="compositionally biased region" description="Gly residues" evidence="1">
    <location>
        <begin position="77"/>
        <end position="89"/>
    </location>
</feature>
<sequence>MVRESYGLFETLTGLRLYFVGVQRRSVRRANFFRESRANALNESLTMLRYDDEEPSSRLGGVRGWCPRASPKAGASRGRGGPGGEGGPQAGRKVGGDYSPHMDTTPKGPPVPPTPDILSPLSRRGISDLSIVLVPPRQALRRRQRCRISSRRPPSLLLRTSSLLTSFPSPTCLDPLRPLCPVTERPPIRRRFFSVLENKYRAQRSSIAAGSETILFEDNATTLSTDRRTDGKFCTFHVFISHRCAFDAHFTIADQRRTGRSHRLTVVIFCVDEHIDRLRPQKRLTRKYSLKLRKQCRAALPHGLCKLVDESIDPLVTAAFATVSAAATLFIPVVVDDAWHRRLEISPRVATPNDAWRRRWTTPRGRVNLDAEQQPLCVYACRAKLLRFHRRVKCAAVILHRRRERNADTSPRRSDRIEEMFQGFVAGRSCFPVFGKTGKTSGNPDFRDAFMEIEKIRQNFLTKFLLTDNCGQLCSTG</sequence>
<evidence type="ECO:0000313" key="3">
    <source>
        <dbReference type="Proteomes" id="UP000000311"/>
    </source>
</evidence>
<dbReference type="EMBL" id="GL444392">
    <property type="protein sequence ID" value="EFN60934.1"/>
    <property type="molecule type" value="Genomic_DNA"/>
</dbReference>
<dbReference type="Proteomes" id="UP000000311">
    <property type="component" value="Unassembled WGS sequence"/>
</dbReference>
<protein>
    <submittedName>
        <fullName evidence="2">Uncharacterized protein</fullName>
    </submittedName>
</protein>